<proteinExistence type="predicted"/>
<dbReference type="InterPro" id="IPR022776">
    <property type="entry name" value="TRM13/UPF0224_CHHC_Znf_dom"/>
</dbReference>
<dbReference type="GO" id="GO:0008270">
    <property type="term" value="F:zinc ion binding"/>
    <property type="evidence" value="ECO:0007669"/>
    <property type="project" value="UniProtKB-KW"/>
</dbReference>
<dbReference type="OrthoDB" id="5839404at2759"/>
<dbReference type="PANTHER" id="PTHR21402">
    <property type="entry name" value="GAMETOCYTE SPECIFIC FACTOR 1-RELATED"/>
    <property type="match status" value="1"/>
</dbReference>
<dbReference type="PANTHER" id="PTHR21402:SF5">
    <property type="entry name" value="GAMETOCYTE SPECIFIC FACTOR 1"/>
    <property type="match status" value="1"/>
</dbReference>
<feature type="domain" description="CHHC U11-48K-type" evidence="5">
    <location>
        <begin position="39"/>
        <end position="66"/>
    </location>
</feature>
<gene>
    <name evidence="6" type="primary">d7</name>
    <name evidence="6" type="ORF">g.6256</name>
</gene>
<reference evidence="6" key="2">
    <citation type="journal article" date="2015" name="Gigascience">
        <title>Reconstructing a comprehensive transcriptome assembly of a white-pupal translocated strain of the pest fruit fly Bactrocera cucurbitae.</title>
        <authorList>
            <person name="Sim S.B."/>
            <person name="Calla B."/>
            <person name="Hall B."/>
            <person name="DeRego T."/>
            <person name="Geib S.M."/>
        </authorList>
    </citation>
    <scope>NUCLEOTIDE SEQUENCE</scope>
</reference>
<accession>A0A0A1XHV8</accession>
<dbReference type="EMBL" id="GBXI01003750">
    <property type="protein sequence ID" value="JAD10542.1"/>
    <property type="molecule type" value="Transcribed_RNA"/>
</dbReference>
<dbReference type="Pfam" id="PF05253">
    <property type="entry name" value="zf-U11-48K"/>
    <property type="match status" value="2"/>
</dbReference>
<protein>
    <submittedName>
        <fullName evidence="6">Protein D7</fullName>
    </submittedName>
</protein>
<feature type="region of interest" description="Disordered" evidence="4">
    <location>
        <begin position="120"/>
        <end position="151"/>
    </location>
</feature>
<reference evidence="6" key="1">
    <citation type="submission" date="2014-11" db="EMBL/GenBank/DDBJ databases">
        <authorList>
            <person name="Geib S."/>
        </authorList>
    </citation>
    <scope>NUCLEOTIDE SEQUENCE</scope>
</reference>
<keyword evidence="2" id="KW-0863">Zinc-finger</keyword>
<dbReference type="InterPro" id="IPR036236">
    <property type="entry name" value="Znf_C2H2_sf"/>
</dbReference>
<evidence type="ECO:0000256" key="4">
    <source>
        <dbReference type="SAM" id="MobiDB-lite"/>
    </source>
</evidence>
<name>A0A0A1XHV8_ZEUCU</name>
<organism evidence="6">
    <name type="scientific">Zeugodacus cucurbitae</name>
    <name type="common">Melon fruit fly</name>
    <name type="synonym">Bactrocera cucurbitae</name>
    <dbReference type="NCBI Taxonomy" id="28588"/>
    <lineage>
        <taxon>Eukaryota</taxon>
        <taxon>Metazoa</taxon>
        <taxon>Ecdysozoa</taxon>
        <taxon>Arthropoda</taxon>
        <taxon>Hexapoda</taxon>
        <taxon>Insecta</taxon>
        <taxon>Pterygota</taxon>
        <taxon>Neoptera</taxon>
        <taxon>Endopterygota</taxon>
        <taxon>Diptera</taxon>
        <taxon>Brachycera</taxon>
        <taxon>Muscomorpha</taxon>
        <taxon>Tephritoidea</taxon>
        <taxon>Tephritidae</taxon>
        <taxon>Zeugodacus</taxon>
        <taxon>Zeugodacus</taxon>
    </lineage>
</organism>
<keyword evidence="3" id="KW-0862">Zinc</keyword>
<feature type="domain" description="CHHC U11-48K-type" evidence="5">
    <location>
        <begin position="7"/>
        <end position="34"/>
    </location>
</feature>
<dbReference type="SUPFAM" id="SSF57667">
    <property type="entry name" value="beta-beta-alpha zinc fingers"/>
    <property type="match status" value="1"/>
</dbReference>
<evidence type="ECO:0000256" key="3">
    <source>
        <dbReference type="ARBA" id="ARBA00022833"/>
    </source>
</evidence>
<dbReference type="AlphaFoldDB" id="A0A0A1XHV8"/>
<evidence type="ECO:0000256" key="1">
    <source>
        <dbReference type="ARBA" id="ARBA00022723"/>
    </source>
</evidence>
<keyword evidence="1" id="KW-0479">Metal-binding</keyword>
<evidence type="ECO:0000313" key="6">
    <source>
        <dbReference type="EMBL" id="JAD10542.1"/>
    </source>
</evidence>
<sequence length="151" mass="17825">MSTHEEYVQCPYDPAHTILKKRFQVHLGRCRKNQHNAPKVTCPFNVTHILNKQELDWHVKNCPNRASFEHYRHREEAVEPGRATTLESSSQVYQLETEENWDDLPPVPTYDPQAYASKAPVLRNLQGQPKSVKKKFRSEERRRLLNIHRNN</sequence>
<dbReference type="PROSITE" id="PS51800">
    <property type="entry name" value="ZF_CHHC_U11_48K"/>
    <property type="match status" value="2"/>
</dbReference>
<evidence type="ECO:0000256" key="2">
    <source>
        <dbReference type="ARBA" id="ARBA00022771"/>
    </source>
</evidence>
<evidence type="ECO:0000259" key="5">
    <source>
        <dbReference type="PROSITE" id="PS51800"/>
    </source>
</evidence>
<dbReference type="InterPro" id="IPR051591">
    <property type="entry name" value="UPF0224_FAM112_RNA_Proc"/>
</dbReference>
<dbReference type="GeneID" id="105218063"/>